<dbReference type="Gramene" id="A07p16640.2_BraZ1">
    <property type="protein sequence ID" value="A07p16640.2_BraZ1.CDS.1"/>
    <property type="gene ID" value="A07g16640.2_BraZ1"/>
</dbReference>
<sequence length="56" mass="6638">MIRNEKRQLHKKTHCVFVSRWKTQCEFGTHSFHFIPPAVLYCPELPLVIVKIVLAF</sequence>
<organism evidence="1 2">
    <name type="scientific">Brassica campestris</name>
    <name type="common">Field mustard</name>
    <dbReference type="NCBI Taxonomy" id="3711"/>
    <lineage>
        <taxon>Eukaryota</taxon>
        <taxon>Viridiplantae</taxon>
        <taxon>Streptophyta</taxon>
        <taxon>Embryophyta</taxon>
        <taxon>Tracheophyta</taxon>
        <taxon>Spermatophyta</taxon>
        <taxon>Magnoliopsida</taxon>
        <taxon>eudicotyledons</taxon>
        <taxon>Gunneridae</taxon>
        <taxon>Pentapetalae</taxon>
        <taxon>rosids</taxon>
        <taxon>malvids</taxon>
        <taxon>Brassicales</taxon>
        <taxon>Brassicaceae</taxon>
        <taxon>Brassiceae</taxon>
        <taxon>Brassica</taxon>
    </lineage>
</organism>
<gene>
    <name evidence="1" type="ORF">BRAPAZ1V2_A07P16640.2</name>
</gene>
<dbReference type="AlphaFoldDB" id="A0A8D9M9T0"/>
<name>A0A8D9M9T0_BRACM</name>
<proteinExistence type="predicted"/>
<accession>A0A8D9M9T0</accession>
<reference evidence="1 2" key="1">
    <citation type="submission" date="2021-07" db="EMBL/GenBank/DDBJ databases">
        <authorList>
            <consortium name="Genoscope - CEA"/>
            <person name="William W."/>
        </authorList>
    </citation>
    <scope>NUCLEOTIDE SEQUENCE [LARGE SCALE GENOMIC DNA]</scope>
</reference>
<evidence type="ECO:0000313" key="2">
    <source>
        <dbReference type="Proteomes" id="UP000694005"/>
    </source>
</evidence>
<dbReference type="EMBL" id="LS974623">
    <property type="protein sequence ID" value="CAG7902020.1"/>
    <property type="molecule type" value="Genomic_DNA"/>
</dbReference>
<dbReference type="Proteomes" id="UP000694005">
    <property type="component" value="Chromosome A07"/>
</dbReference>
<protein>
    <submittedName>
        <fullName evidence="1">Uncharacterized protein</fullName>
    </submittedName>
</protein>
<evidence type="ECO:0000313" key="1">
    <source>
        <dbReference type="EMBL" id="CAG7902020.1"/>
    </source>
</evidence>